<gene>
    <name evidence="10" type="ORF">B9G98_02411</name>
</gene>
<dbReference type="EMBL" id="NDIQ01000021">
    <property type="protein sequence ID" value="PRT54791.1"/>
    <property type="molecule type" value="Genomic_DNA"/>
</dbReference>
<dbReference type="CDD" id="cd00067">
    <property type="entry name" value="GAL4"/>
    <property type="match status" value="1"/>
</dbReference>
<dbReference type="GO" id="GO:0000981">
    <property type="term" value="F:DNA-binding transcription factor activity, RNA polymerase II-specific"/>
    <property type="evidence" value="ECO:0007669"/>
    <property type="project" value="InterPro"/>
</dbReference>
<sequence>MKDTGASPLVACQRCRQKKTRCDRGFPRCRPCEKFDEPCLTIEPWSGRVIPRSYLSRLEERVAELEMKLTEHKEVKTTTKPVPRPANSTSFLGASSGLTFARILGSIFREQVGSEEPHTRVSTNNLSTTPSAKSRTTVAQQASHIHLPEKAVAEEYLERYFNLSNTQMPILHREDFIQKYFEPVYGPISPGLNLGCTFTQPALQTSTAPPGPNTLYQRLSKVSSYRDLSTEDQTALYFLLQVFSIAVAGHMQLYPAYLPERLQFHAMTVYETAAKSEDGYEALQAVLLLALYSVMRPADPGIWYVIGTAMRMCVEMGIHNEDRRKRQVYVSSGEPANDALRLDMARRLFWCTYSLDRQICVYLGRPNGLGDEYIKVPYPSLIDDAYVLKAAEQHGTLPHATTGPSYKHISLAFFQLRYIQARVQHVLYDLAEVPRAYGSLEHWRSEMMRELDEWYRSIPTDERITNCQFNVGILSLNYHQTRLLLYGMSPAAPRPSPADMNMCADSGRQIIELYHRLYTEERLNYTWAAVHNLFFAGTSYLYVLHHSEDERRVTNSKSVQTLIDEALAVMTFLQKYTDSATPCLNSLRRLAEATVRLMVSESEKVELTEFYHTSDSDDPLSSGNDNKVYDFISQMQQSFIWEPFLANSEPAPPHPHDIDEKGQFLSM</sequence>
<organism evidence="10 11">
    <name type="scientific">Wickerhamiella sorbophila</name>
    <dbReference type="NCBI Taxonomy" id="45607"/>
    <lineage>
        <taxon>Eukaryota</taxon>
        <taxon>Fungi</taxon>
        <taxon>Dikarya</taxon>
        <taxon>Ascomycota</taxon>
        <taxon>Saccharomycotina</taxon>
        <taxon>Dipodascomycetes</taxon>
        <taxon>Dipodascales</taxon>
        <taxon>Trichomonascaceae</taxon>
        <taxon>Wickerhamiella</taxon>
    </lineage>
</organism>
<feature type="region of interest" description="Disordered" evidence="8">
    <location>
        <begin position="114"/>
        <end position="143"/>
    </location>
</feature>
<keyword evidence="11" id="KW-1185">Reference proteome</keyword>
<dbReference type="GeneID" id="36516159"/>
<dbReference type="CDD" id="cd14723">
    <property type="entry name" value="ZIP_Ppr1"/>
    <property type="match status" value="1"/>
</dbReference>
<evidence type="ECO:0000256" key="6">
    <source>
        <dbReference type="ARBA" id="ARBA00023163"/>
    </source>
</evidence>
<evidence type="ECO:0000256" key="3">
    <source>
        <dbReference type="ARBA" id="ARBA00022833"/>
    </source>
</evidence>
<dbReference type="Gene3D" id="4.10.240.10">
    <property type="entry name" value="Zn(2)-C6 fungal-type DNA-binding domain"/>
    <property type="match status" value="1"/>
</dbReference>
<dbReference type="Pfam" id="PF04082">
    <property type="entry name" value="Fungal_trans"/>
    <property type="match status" value="1"/>
</dbReference>
<evidence type="ECO:0000256" key="4">
    <source>
        <dbReference type="ARBA" id="ARBA00023015"/>
    </source>
</evidence>
<dbReference type="GO" id="GO:0008270">
    <property type="term" value="F:zinc ion binding"/>
    <property type="evidence" value="ECO:0007669"/>
    <property type="project" value="InterPro"/>
</dbReference>
<evidence type="ECO:0000313" key="11">
    <source>
        <dbReference type="Proteomes" id="UP000238350"/>
    </source>
</evidence>
<dbReference type="PROSITE" id="PS00463">
    <property type="entry name" value="ZN2_CY6_FUNGAL_1"/>
    <property type="match status" value="1"/>
</dbReference>
<feature type="domain" description="Zn(2)-C6 fungal-type" evidence="9">
    <location>
        <begin position="11"/>
        <end position="41"/>
    </location>
</feature>
<dbReference type="Pfam" id="PF00172">
    <property type="entry name" value="Zn_clus"/>
    <property type="match status" value="1"/>
</dbReference>
<dbReference type="OrthoDB" id="2399539at2759"/>
<keyword evidence="7" id="KW-0539">Nucleus</keyword>
<dbReference type="PANTHER" id="PTHR47782">
    <property type="entry name" value="ZN(II)2CYS6 TRANSCRIPTION FACTOR (EUROFUNG)-RELATED"/>
    <property type="match status" value="1"/>
</dbReference>
<dbReference type="GO" id="GO:0006351">
    <property type="term" value="P:DNA-templated transcription"/>
    <property type="evidence" value="ECO:0007669"/>
    <property type="project" value="InterPro"/>
</dbReference>
<dbReference type="GO" id="GO:0005634">
    <property type="term" value="C:nucleus"/>
    <property type="evidence" value="ECO:0007669"/>
    <property type="project" value="UniProtKB-SubCell"/>
</dbReference>
<dbReference type="STRING" id="45607.A0A2T0FIG3"/>
<protein>
    <submittedName>
        <fullName evidence="10">Pyrimidine pathway regulatory protein 1</fullName>
    </submittedName>
</protein>
<keyword evidence="2" id="KW-0479">Metal-binding</keyword>
<keyword evidence="4" id="KW-0805">Transcription regulation</keyword>
<evidence type="ECO:0000259" key="9">
    <source>
        <dbReference type="PROSITE" id="PS50048"/>
    </source>
</evidence>
<comment type="subcellular location">
    <subcellularLocation>
        <location evidence="1">Nucleus</location>
    </subcellularLocation>
</comment>
<dbReference type="InterPro" id="IPR001138">
    <property type="entry name" value="Zn2Cys6_DnaBD"/>
</dbReference>
<dbReference type="SMART" id="SM00906">
    <property type="entry name" value="Fungal_trans"/>
    <property type="match status" value="1"/>
</dbReference>
<dbReference type="PROSITE" id="PS50048">
    <property type="entry name" value="ZN2_CY6_FUNGAL_2"/>
    <property type="match status" value="1"/>
</dbReference>
<dbReference type="InterPro" id="IPR007219">
    <property type="entry name" value="XnlR_reg_dom"/>
</dbReference>
<evidence type="ECO:0000256" key="5">
    <source>
        <dbReference type="ARBA" id="ARBA00023125"/>
    </source>
</evidence>
<name>A0A2T0FIG3_9ASCO</name>
<evidence type="ECO:0000256" key="2">
    <source>
        <dbReference type="ARBA" id="ARBA00022723"/>
    </source>
</evidence>
<dbReference type="GO" id="GO:0043565">
    <property type="term" value="F:sequence-specific DNA binding"/>
    <property type="evidence" value="ECO:0007669"/>
    <property type="project" value="TreeGrafter"/>
</dbReference>
<dbReference type="InterPro" id="IPR036864">
    <property type="entry name" value="Zn2-C6_fun-type_DNA-bd_sf"/>
</dbReference>
<dbReference type="InterPro" id="IPR052202">
    <property type="entry name" value="Yeast_MetPath_Reg"/>
</dbReference>
<evidence type="ECO:0000256" key="8">
    <source>
        <dbReference type="SAM" id="MobiDB-lite"/>
    </source>
</evidence>
<accession>A0A2T0FIG3</accession>
<proteinExistence type="predicted"/>
<reference evidence="10 11" key="1">
    <citation type="submission" date="2017-04" db="EMBL/GenBank/DDBJ databases">
        <title>Genome sequencing of [Candida] sorbophila.</title>
        <authorList>
            <person name="Ahn J.O."/>
        </authorList>
    </citation>
    <scope>NUCLEOTIDE SEQUENCE [LARGE SCALE GENOMIC DNA]</scope>
    <source>
        <strain evidence="10 11">DS02</strain>
    </source>
</reference>
<keyword evidence="6" id="KW-0804">Transcription</keyword>
<dbReference type="PANTHER" id="PTHR47782:SF1">
    <property type="entry name" value="PYRIMIDINE PATHWAY REGULATORY PROTEIN 1"/>
    <property type="match status" value="1"/>
</dbReference>
<keyword evidence="5" id="KW-0238">DNA-binding</keyword>
<feature type="compositionally biased region" description="Polar residues" evidence="8">
    <location>
        <begin position="120"/>
        <end position="143"/>
    </location>
</feature>
<dbReference type="RefSeq" id="XP_024664736.1">
    <property type="nucleotide sequence ID" value="XM_024808968.1"/>
</dbReference>
<dbReference type="Proteomes" id="UP000238350">
    <property type="component" value="Unassembled WGS sequence"/>
</dbReference>
<evidence type="ECO:0000313" key="10">
    <source>
        <dbReference type="EMBL" id="PRT54791.1"/>
    </source>
</evidence>
<evidence type="ECO:0000256" key="7">
    <source>
        <dbReference type="ARBA" id="ARBA00023242"/>
    </source>
</evidence>
<evidence type="ECO:0000256" key="1">
    <source>
        <dbReference type="ARBA" id="ARBA00004123"/>
    </source>
</evidence>
<comment type="caution">
    <text evidence="10">The sequence shown here is derived from an EMBL/GenBank/DDBJ whole genome shotgun (WGS) entry which is preliminary data.</text>
</comment>
<keyword evidence="3" id="KW-0862">Zinc</keyword>
<dbReference type="CDD" id="cd12148">
    <property type="entry name" value="fungal_TF_MHR"/>
    <property type="match status" value="1"/>
</dbReference>
<dbReference type="AlphaFoldDB" id="A0A2T0FIG3"/>
<dbReference type="GO" id="GO:0045944">
    <property type="term" value="P:positive regulation of transcription by RNA polymerase II"/>
    <property type="evidence" value="ECO:0007669"/>
    <property type="project" value="TreeGrafter"/>
</dbReference>
<dbReference type="SMART" id="SM00066">
    <property type="entry name" value="GAL4"/>
    <property type="match status" value="1"/>
</dbReference>
<dbReference type="SUPFAM" id="SSF57701">
    <property type="entry name" value="Zn2/Cys6 DNA-binding domain"/>
    <property type="match status" value="1"/>
</dbReference>